<dbReference type="InterPro" id="IPR000477">
    <property type="entry name" value="RT_dom"/>
</dbReference>
<sequence>MADVLPAVDAGVQVDAAYFDLRKAFDVVDNDVLLMKLASVGCTPHLLQFFASYMRNRRQYVEYRGHQSQPYKTRSGVSQGSNLGPLEFILMINDLPKVVQNASCLLFADDLKLYLRVSSRADCERLQQDIDRVVEWSERNKLQFNSAKCVIISFSRAQSPHCHKYLVAGTPITIVSEVRDLGVRLTAQLTFRDHITNICKKAFRNLGFVLRRVQGFNNIRTIIALYNALVRSHLEFNAVIWAPHEMKYVERRRRPRLLAEPAARTNLLREAPLTRALRALNIVAEGLDLFHCSLVEFNRNCSYVLCYVINNKI</sequence>
<keyword evidence="3" id="KW-1185">Reference proteome</keyword>
<gene>
    <name evidence="2" type="ORF">PLXY2_LOCUS10216</name>
</gene>
<evidence type="ECO:0000313" key="2">
    <source>
        <dbReference type="EMBL" id="CAG9131190.1"/>
    </source>
</evidence>
<dbReference type="Proteomes" id="UP000653454">
    <property type="component" value="Unassembled WGS sequence"/>
</dbReference>
<feature type="domain" description="Reverse transcriptase" evidence="1">
    <location>
        <begin position="1"/>
        <end position="210"/>
    </location>
</feature>
<accession>A0A8S4FRC3</accession>
<evidence type="ECO:0000313" key="3">
    <source>
        <dbReference type="Proteomes" id="UP000653454"/>
    </source>
</evidence>
<name>A0A8S4FRC3_PLUXY</name>
<organism evidence="2 3">
    <name type="scientific">Plutella xylostella</name>
    <name type="common">Diamondback moth</name>
    <name type="synonym">Plutella maculipennis</name>
    <dbReference type="NCBI Taxonomy" id="51655"/>
    <lineage>
        <taxon>Eukaryota</taxon>
        <taxon>Metazoa</taxon>
        <taxon>Ecdysozoa</taxon>
        <taxon>Arthropoda</taxon>
        <taxon>Hexapoda</taxon>
        <taxon>Insecta</taxon>
        <taxon>Pterygota</taxon>
        <taxon>Neoptera</taxon>
        <taxon>Endopterygota</taxon>
        <taxon>Lepidoptera</taxon>
        <taxon>Glossata</taxon>
        <taxon>Ditrysia</taxon>
        <taxon>Yponomeutoidea</taxon>
        <taxon>Plutellidae</taxon>
        <taxon>Plutella</taxon>
    </lineage>
</organism>
<dbReference type="PANTHER" id="PTHR33332">
    <property type="entry name" value="REVERSE TRANSCRIPTASE DOMAIN-CONTAINING PROTEIN"/>
    <property type="match status" value="1"/>
</dbReference>
<dbReference type="Pfam" id="PF00078">
    <property type="entry name" value="RVT_1"/>
    <property type="match status" value="1"/>
</dbReference>
<evidence type="ECO:0000259" key="1">
    <source>
        <dbReference type="PROSITE" id="PS50878"/>
    </source>
</evidence>
<protein>
    <submittedName>
        <fullName evidence="2">(diamondback moth) hypothetical protein</fullName>
    </submittedName>
</protein>
<reference evidence="2" key="1">
    <citation type="submission" date="2020-11" db="EMBL/GenBank/DDBJ databases">
        <authorList>
            <person name="Whiteford S."/>
        </authorList>
    </citation>
    <scope>NUCLEOTIDE SEQUENCE</scope>
</reference>
<comment type="caution">
    <text evidence="2">The sequence shown here is derived from an EMBL/GenBank/DDBJ whole genome shotgun (WGS) entry which is preliminary data.</text>
</comment>
<dbReference type="EMBL" id="CAJHNJ030000044">
    <property type="protein sequence ID" value="CAG9131190.1"/>
    <property type="molecule type" value="Genomic_DNA"/>
</dbReference>
<dbReference type="AlphaFoldDB" id="A0A8S4FRC3"/>
<proteinExistence type="predicted"/>
<dbReference type="PROSITE" id="PS50878">
    <property type="entry name" value="RT_POL"/>
    <property type="match status" value="1"/>
</dbReference>